<dbReference type="GO" id="GO:0051603">
    <property type="term" value="P:proteolysis involved in protein catabolic process"/>
    <property type="evidence" value="ECO:0007669"/>
    <property type="project" value="TreeGrafter"/>
</dbReference>
<dbReference type="Proteomes" id="UP000229340">
    <property type="component" value="Chromosome"/>
</dbReference>
<dbReference type="GO" id="GO:0016020">
    <property type="term" value="C:membrane"/>
    <property type="evidence" value="ECO:0007669"/>
    <property type="project" value="TreeGrafter"/>
</dbReference>
<keyword evidence="7" id="KW-0732">Signal</keyword>
<evidence type="ECO:0000256" key="4">
    <source>
        <dbReference type="ARBA" id="ARBA00022833"/>
    </source>
</evidence>
<dbReference type="EMBL" id="CP024443">
    <property type="protein sequence ID" value="ATW71322.1"/>
    <property type="molecule type" value="Genomic_DNA"/>
</dbReference>
<comment type="cofactor">
    <cofactor evidence="6">
        <name>Zn(2+)</name>
        <dbReference type="ChEBI" id="CHEBI:29105"/>
    </cofactor>
    <text evidence="6">Binds 1 zinc ion per subunit.</text>
</comment>
<feature type="signal peptide" evidence="7">
    <location>
        <begin position="1"/>
        <end position="20"/>
    </location>
</feature>
<evidence type="ECO:0000259" key="8">
    <source>
        <dbReference type="Pfam" id="PF01435"/>
    </source>
</evidence>
<evidence type="ECO:0000256" key="5">
    <source>
        <dbReference type="ARBA" id="ARBA00023049"/>
    </source>
</evidence>
<organism evidence="9 10">
    <name type="scientific">Faucicola osloensis</name>
    <name type="common">Moraxella osloensis</name>
    <dbReference type="NCBI Taxonomy" id="34062"/>
    <lineage>
        <taxon>Bacteria</taxon>
        <taxon>Pseudomonadati</taxon>
        <taxon>Pseudomonadota</taxon>
        <taxon>Gammaproteobacteria</taxon>
        <taxon>Moraxellales</taxon>
        <taxon>Moraxellaceae</taxon>
        <taxon>Faucicola</taxon>
    </lineage>
</organism>
<dbReference type="PANTHER" id="PTHR22726">
    <property type="entry name" value="METALLOENDOPEPTIDASE OMA1"/>
    <property type="match status" value="1"/>
</dbReference>
<keyword evidence="3 6" id="KW-0378">Hydrolase</keyword>
<evidence type="ECO:0000256" key="1">
    <source>
        <dbReference type="ARBA" id="ARBA00022670"/>
    </source>
</evidence>
<dbReference type="RefSeq" id="WP_100270699.1">
    <property type="nucleotide sequence ID" value="NZ_CP024443.1"/>
</dbReference>
<feature type="domain" description="Peptidase M48" evidence="8">
    <location>
        <begin position="74"/>
        <end position="259"/>
    </location>
</feature>
<keyword evidence="4 6" id="KW-0862">Zinc</keyword>
<proteinExistence type="inferred from homology"/>
<evidence type="ECO:0000256" key="2">
    <source>
        <dbReference type="ARBA" id="ARBA00022723"/>
    </source>
</evidence>
<dbReference type="CDD" id="cd07331">
    <property type="entry name" value="M48C_Oma1_like"/>
    <property type="match status" value="1"/>
</dbReference>
<accession>A0A2I5HT32</accession>
<dbReference type="GO" id="GO:0004222">
    <property type="term" value="F:metalloendopeptidase activity"/>
    <property type="evidence" value="ECO:0007669"/>
    <property type="project" value="InterPro"/>
</dbReference>
<dbReference type="PANTHER" id="PTHR22726:SF1">
    <property type="entry name" value="METALLOENDOPEPTIDASE OMA1, MITOCHONDRIAL"/>
    <property type="match status" value="1"/>
</dbReference>
<dbReference type="Gene3D" id="3.30.2010.10">
    <property type="entry name" value="Metalloproteases ('zincins'), catalytic domain"/>
    <property type="match status" value="1"/>
</dbReference>
<name>A0A2I5HT32_FAUOS</name>
<keyword evidence="2" id="KW-0479">Metal-binding</keyword>
<dbReference type="STRING" id="34062.AXE82_07725"/>
<dbReference type="InterPro" id="IPR001915">
    <property type="entry name" value="Peptidase_M48"/>
</dbReference>
<comment type="similarity">
    <text evidence="6">Belongs to the peptidase M48 family.</text>
</comment>
<dbReference type="GO" id="GO:0046872">
    <property type="term" value="F:metal ion binding"/>
    <property type="evidence" value="ECO:0007669"/>
    <property type="project" value="UniProtKB-KW"/>
</dbReference>
<feature type="chain" id="PRO_5014455465" evidence="7">
    <location>
        <begin position="21"/>
        <end position="274"/>
    </location>
</feature>
<evidence type="ECO:0000256" key="7">
    <source>
        <dbReference type="SAM" id="SignalP"/>
    </source>
</evidence>
<dbReference type="Pfam" id="PF01435">
    <property type="entry name" value="Peptidase_M48"/>
    <property type="match status" value="1"/>
</dbReference>
<gene>
    <name evidence="9" type="ORF">NP7_13485</name>
</gene>
<evidence type="ECO:0000313" key="9">
    <source>
        <dbReference type="EMBL" id="ATW71322.1"/>
    </source>
</evidence>
<sequence length="274" mass="29637">MKISKKLMMSSLAASVIAVGATGCSTTTDTGAIGVDRNQLLVVSDQQVQQLSKQAFQQEIAAARAKGLLDTNPAQLARLQKISQRLIAQTGAYRSDARQWPWEVHVIKSNELNAHVLPGGKIVFYSGIIDRLSLTDAEIAAIMGHEMAHALREHTRERLSREVATQTGIGIAASVLGLSQGQAQLAGLAGDLGISRPNSRTQETEADLMGLELMARAGYDPNAAISLWRKMQSASGRGEPPQFLSTHPVSSTRIATIQSLLPRVMPLYQQSRYR</sequence>
<evidence type="ECO:0000256" key="3">
    <source>
        <dbReference type="ARBA" id="ARBA00022801"/>
    </source>
</evidence>
<dbReference type="AlphaFoldDB" id="A0A2I5HT32"/>
<dbReference type="InterPro" id="IPR051156">
    <property type="entry name" value="Mito/Outer_Membr_Metalloprot"/>
</dbReference>
<protein>
    <submittedName>
        <fullName evidence="9">Peptidase M48</fullName>
    </submittedName>
</protein>
<keyword evidence="5 6" id="KW-0482">Metalloprotease</keyword>
<reference evidence="10" key="1">
    <citation type="submission" date="2017-11" db="EMBL/GenBank/DDBJ databases">
        <title>Complete genome sequence of Moraxella osloensis NP7 isolated from human skin.</title>
        <authorList>
            <person name="Lee K."/>
            <person name="Lim J.Y."/>
            <person name="Hwang I."/>
        </authorList>
    </citation>
    <scope>NUCLEOTIDE SEQUENCE [LARGE SCALE GENOMIC DNA]</scope>
    <source>
        <strain evidence="10">NP7</strain>
    </source>
</reference>
<keyword evidence="1 6" id="KW-0645">Protease</keyword>
<evidence type="ECO:0000256" key="6">
    <source>
        <dbReference type="RuleBase" id="RU003983"/>
    </source>
</evidence>
<evidence type="ECO:0000313" key="10">
    <source>
        <dbReference type="Proteomes" id="UP000229340"/>
    </source>
</evidence>
<dbReference type="PROSITE" id="PS51257">
    <property type="entry name" value="PROKAR_LIPOPROTEIN"/>
    <property type="match status" value="1"/>
</dbReference>